<evidence type="ECO:0000313" key="2">
    <source>
        <dbReference type="Proteomes" id="UP000007963"/>
    </source>
</evidence>
<gene>
    <name evidence="1" type="ORF">ATEG_07955</name>
</gene>
<dbReference type="AlphaFoldDB" id="Q0CEC9"/>
<reference evidence="2" key="1">
    <citation type="submission" date="2005-09" db="EMBL/GenBank/DDBJ databases">
        <title>Annotation of the Aspergillus terreus NIH2624 genome.</title>
        <authorList>
            <person name="Birren B.W."/>
            <person name="Lander E.S."/>
            <person name="Galagan J.E."/>
            <person name="Nusbaum C."/>
            <person name="Devon K."/>
            <person name="Henn M."/>
            <person name="Ma L.-J."/>
            <person name="Jaffe D.B."/>
            <person name="Butler J."/>
            <person name="Alvarez P."/>
            <person name="Gnerre S."/>
            <person name="Grabherr M."/>
            <person name="Kleber M."/>
            <person name="Mauceli E.W."/>
            <person name="Brockman W."/>
            <person name="Rounsley S."/>
            <person name="Young S.K."/>
            <person name="LaButti K."/>
            <person name="Pushparaj V."/>
            <person name="DeCaprio D."/>
            <person name="Crawford M."/>
            <person name="Koehrsen M."/>
            <person name="Engels R."/>
            <person name="Montgomery P."/>
            <person name="Pearson M."/>
            <person name="Howarth C."/>
            <person name="Larson L."/>
            <person name="Luoma S."/>
            <person name="White J."/>
            <person name="Alvarado L."/>
            <person name="Kodira C.D."/>
            <person name="Zeng Q."/>
            <person name="Oleary S."/>
            <person name="Yandava C."/>
            <person name="Denning D.W."/>
            <person name="Nierman W.C."/>
            <person name="Milne T."/>
            <person name="Madden K."/>
        </authorList>
    </citation>
    <scope>NUCLEOTIDE SEQUENCE [LARGE SCALE GENOMIC DNA]</scope>
    <source>
        <strain evidence="2">NIH 2624 / FGSC A1156</strain>
    </source>
</reference>
<dbReference type="HOGENOM" id="CLU_131535_2_0_1"/>
<dbReference type="VEuPathDB" id="FungiDB:ATEG_07955"/>
<accession>Q0CEC9</accession>
<dbReference type="OrthoDB" id="3500395at2759"/>
<dbReference type="GeneID" id="4322967"/>
<sequence length="153" mass="17553">MVTSRIPLNLIPKDFPEDQPVFMLSLLQWNEQAEYPEGSPHPPCSGQEAWIGRFDREISKIARGIGNFEWVYQGLPVSRVIGSEKWDFVALVKFANIGTFRNTIGSDTFAPAVLEHRDAALKNWKLLFFTSPRSNSHEDREYRPQRFCLVGNL</sequence>
<dbReference type="OMA" id="QWHEQAQ"/>
<dbReference type="EMBL" id="CH476604">
    <property type="protein sequence ID" value="EAU32217.1"/>
    <property type="molecule type" value="Genomic_DNA"/>
</dbReference>
<evidence type="ECO:0000313" key="1">
    <source>
        <dbReference type="EMBL" id="EAU32217.1"/>
    </source>
</evidence>
<protein>
    <submittedName>
        <fullName evidence="1">Uncharacterized protein</fullName>
    </submittedName>
</protein>
<name>Q0CEC9_ASPTN</name>
<dbReference type="RefSeq" id="XP_001216576.1">
    <property type="nucleotide sequence ID" value="XM_001216576.1"/>
</dbReference>
<proteinExistence type="predicted"/>
<dbReference type="Proteomes" id="UP000007963">
    <property type="component" value="Unassembled WGS sequence"/>
</dbReference>
<organism evidence="1 2">
    <name type="scientific">Aspergillus terreus (strain NIH 2624 / FGSC A1156)</name>
    <dbReference type="NCBI Taxonomy" id="341663"/>
    <lineage>
        <taxon>Eukaryota</taxon>
        <taxon>Fungi</taxon>
        <taxon>Dikarya</taxon>
        <taxon>Ascomycota</taxon>
        <taxon>Pezizomycotina</taxon>
        <taxon>Eurotiomycetes</taxon>
        <taxon>Eurotiomycetidae</taxon>
        <taxon>Eurotiales</taxon>
        <taxon>Aspergillaceae</taxon>
        <taxon>Aspergillus</taxon>
        <taxon>Aspergillus subgen. Circumdati</taxon>
    </lineage>
</organism>
<dbReference type="Gene3D" id="3.30.70.100">
    <property type="match status" value="1"/>
</dbReference>